<evidence type="ECO:0000259" key="2">
    <source>
        <dbReference type="Pfam" id="PF13581"/>
    </source>
</evidence>
<feature type="domain" description="Histidine kinase/HSP90-like ATPase" evidence="2">
    <location>
        <begin position="47"/>
        <end position="147"/>
    </location>
</feature>
<proteinExistence type="predicted"/>
<dbReference type="InterPro" id="IPR050267">
    <property type="entry name" value="Anti-sigma-factor_SerPK"/>
</dbReference>
<keyword evidence="4" id="KW-1185">Reference proteome</keyword>
<gene>
    <name evidence="3" type="ORF">E4U91_02465</name>
</gene>
<evidence type="ECO:0000313" key="3">
    <source>
        <dbReference type="EMBL" id="TKS99095.1"/>
    </source>
</evidence>
<dbReference type="SUPFAM" id="SSF55874">
    <property type="entry name" value="ATPase domain of HSP90 chaperone/DNA topoisomerase II/histidine kinase"/>
    <property type="match status" value="1"/>
</dbReference>
<dbReference type="PANTHER" id="PTHR35526:SF3">
    <property type="entry name" value="ANTI-SIGMA-F FACTOR RSBW"/>
    <property type="match status" value="1"/>
</dbReference>
<evidence type="ECO:0000256" key="1">
    <source>
        <dbReference type="ARBA" id="ARBA00022527"/>
    </source>
</evidence>
<dbReference type="OrthoDB" id="4285271at2"/>
<sequence>MGEETPVSDHPFIDVPLPARPGVLLHRRADYDNTPDSIGIARDLTHDFLADISRRTGVLSDRTAGDVMLVVSELITNAARHDGGPRLLDLTCTQHEVEVTVWDTSAQLPTRLPRDPHRIGGHGIEIVAALCSRFRAERVPGGKRVHACIPLA</sequence>
<dbReference type="GO" id="GO:0004674">
    <property type="term" value="F:protein serine/threonine kinase activity"/>
    <property type="evidence" value="ECO:0007669"/>
    <property type="project" value="UniProtKB-KW"/>
</dbReference>
<dbReference type="Pfam" id="PF13581">
    <property type="entry name" value="HATPase_c_2"/>
    <property type="match status" value="1"/>
</dbReference>
<dbReference type="CDD" id="cd16936">
    <property type="entry name" value="HATPase_RsbW-like"/>
    <property type="match status" value="1"/>
</dbReference>
<dbReference type="InterPro" id="IPR036890">
    <property type="entry name" value="HATPase_C_sf"/>
</dbReference>
<dbReference type="Gene3D" id="3.30.565.10">
    <property type="entry name" value="Histidine kinase-like ATPase, C-terminal domain"/>
    <property type="match status" value="1"/>
</dbReference>
<dbReference type="Proteomes" id="UP000305929">
    <property type="component" value="Unassembled WGS sequence"/>
</dbReference>
<keyword evidence="1" id="KW-0808">Transferase</keyword>
<protein>
    <submittedName>
        <fullName evidence="3">ATP-binding protein</fullName>
    </submittedName>
</protein>
<name>A0A4U5WFE5_STRLS</name>
<dbReference type="AlphaFoldDB" id="A0A4U5WFE5"/>
<dbReference type="GO" id="GO:0005524">
    <property type="term" value="F:ATP binding"/>
    <property type="evidence" value="ECO:0007669"/>
    <property type="project" value="UniProtKB-KW"/>
</dbReference>
<comment type="caution">
    <text evidence="3">The sequence shown here is derived from an EMBL/GenBank/DDBJ whole genome shotgun (WGS) entry which is preliminary data.</text>
</comment>
<keyword evidence="3" id="KW-0067">ATP-binding</keyword>
<reference evidence="3 4" key="1">
    <citation type="submission" date="2019-04" db="EMBL/GenBank/DDBJ databases">
        <title>Streptomyces lasaliensis sp. nov., an Actinomycete isolated from soil which produces the polyether antibiotic lasalocid.</title>
        <authorList>
            <person name="Erwin G."/>
            <person name="Haber C."/>
        </authorList>
    </citation>
    <scope>NUCLEOTIDE SEQUENCE [LARGE SCALE GENOMIC DNA]</scope>
    <source>
        <strain evidence="3 4">X-537</strain>
    </source>
</reference>
<organism evidence="3 4">
    <name type="scientific">Streptomyces lasalocidi</name>
    <name type="common">Streptomyces lasaliensis</name>
    <dbReference type="NCBI Taxonomy" id="324833"/>
    <lineage>
        <taxon>Bacteria</taxon>
        <taxon>Bacillati</taxon>
        <taxon>Actinomycetota</taxon>
        <taxon>Actinomycetes</taxon>
        <taxon>Kitasatosporales</taxon>
        <taxon>Streptomycetaceae</taxon>
        <taxon>Streptomyces</taxon>
    </lineage>
</organism>
<keyword evidence="3" id="KW-0547">Nucleotide-binding</keyword>
<dbReference type="PANTHER" id="PTHR35526">
    <property type="entry name" value="ANTI-SIGMA-F FACTOR RSBW-RELATED"/>
    <property type="match status" value="1"/>
</dbReference>
<accession>A0A4U5WFE5</accession>
<dbReference type="EMBL" id="SZNQ01000001">
    <property type="protein sequence ID" value="TKS99095.1"/>
    <property type="molecule type" value="Genomic_DNA"/>
</dbReference>
<keyword evidence="1" id="KW-0723">Serine/threonine-protein kinase</keyword>
<evidence type="ECO:0000313" key="4">
    <source>
        <dbReference type="Proteomes" id="UP000305929"/>
    </source>
</evidence>
<dbReference type="InterPro" id="IPR003594">
    <property type="entry name" value="HATPase_dom"/>
</dbReference>
<keyword evidence="1" id="KW-0418">Kinase</keyword>